<name>K2NUH9_TRYCR</name>
<feature type="region of interest" description="Disordered" evidence="1">
    <location>
        <begin position="574"/>
        <end position="594"/>
    </location>
</feature>
<dbReference type="AlphaFoldDB" id="K2NUH9"/>
<feature type="compositionally biased region" description="Basic and acidic residues" evidence="1">
    <location>
        <begin position="431"/>
        <end position="453"/>
    </location>
</feature>
<proteinExistence type="predicted"/>
<evidence type="ECO:0000313" key="3">
    <source>
        <dbReference type="EMBL" id="EKF38621.1"/>
    </source>
</evidence>
<feature type="compositionally biased region" description="Low complexity" evidence="1">
    <location>
        <begin position="471"/>
        <end position="485"/>
    </location>
</feature>
<feature type="region of interest" description="Disordered" evidence="1">
    <location>
        <begin position="409"/>
        <end position="504"/>
    </location>
</feature>
<keyword evidence="2" id="KW-0472">Membrane</keyword>
<evidence type="ECO:0000256" key="2">
    <source>
        <dbReference type="SAM" id="Phobius"/>
    </source>
</evidence>
<gene>
    <name evidence="3" type="ORF">MOQ_001168</name>
</gene>
<sequence>METGEVLRIKAQTTLLPDGNLEVSVQNTSVPGVDGLAVIFSLRCSHPKLFSPLEPTLPDGVLLPGEQRKVLLSGPSDCAEWNRFRSDNHDVNSRLGSTITELFLGDANSGVRAHNPSGLPANGEKESAQDPQPLPPQQATSKSPTNTALSGGDESTVGNSFINRYRGKRLPKRAQPATRYEESSTSSSRRLHFSYGAESNEKGETPSTPKRRQRKREDGFTQMGPLMDPNGPLGPLDTSDISKNTFAKAGLHSNYNSASDVLLLSPSLSSVVKPCESGFDFSDLDSTSQPPFPITVANTPNNSLQCPCFFVYYGKLGTEATYVKNAMAWLNRERDKYAIWRQNVLRYLKERGESESSLPPLLGEPVRWLKNMDGAVSYGQISKLYRNPYSRSSAKMFARHRRGNGCVMVPYRPPRGDPASVNARNELSGLEPDKDLPSKNSDETKMETGRQDGSESMAVNHENDGCSTSAVVCPTNTTTSVNSPPSHDEKKSGDGVSKTEVSSGQWSLMSPLDAKFSASARLLEEDSGGCGQLPSLATFDCPINFHVRTETEETVEMLDHTVCGEDYRDCRNKRQRKRKHAKKHPSDAEPIEAKSSDIVTFRHLRESRSGSNLEGMFAGPSGRCLENNPSTDEVRRSPVLPTTSEKERGRSPRCRVETREEDGACVGRKQSSFSAPRRGSLSFICKVPPGGDLCISQVGDALRNIAVKSAPLMQTAMGGTVSTVTTTAQLFFGVIEDSIDILHAICLPVLSLFSLFLLWMAFGPTDDEDVMISTMNLFA</sequence>
<feature type="compositionally biased region" description="Basic and acidic residues" evidence="1">
    <location>
        <begin position="644"/>
        <end position="655"/>
    </location>
</feature>
<keyword evidence="2" id="KW-0812">Transmembrane</keyword>
<keyword evidence="4" id="KW-1185">Reference proteome</keyword>
<feature type="region of interest" description="Disordered" evidence="1">
    <location>
        <begin position="108"/>
        <end position="231"/>
    </location>
</feature>
<accession>K2NUH9</accession>
<dbReference type="OrthoDB" id="266761at2759"/>
<reference evidence="3 4" key="1">
    <citation type="journal article" date="2012" name="BMC Genomics">
        <title>Comparative genomic analysis of human infective Trypanosoma cruzi lineages with the bat-restricted subspecies T. cruzi marinkellei.</title>
        <authorList>
            <person name="Franzen O."/>
            <person name="Talavera-Lopez C."/>
            <person name="Ochaya S."/>
            <person name="Butler C.E."/>
            <person name="Messenger L.A."/>
            <person name="Lewis M.D."/>
            <person name="Llewellyn M.S."/>
            <person name="Marinkelle C.J."/>
            <person name="Tyler K.M."/>
            <person name="Miles M.A."/>
            <person name="Andersson B."/>
        </authorList>
    </citation>
    <scope>NUCLEOTIDE SEQUENCE [LARGE SCALE GENOMIC DNA]</scope>
    <source>
        <strain evidence="3 4">B7</strain>
    </source>
</reference>
<feature type="region of interest" description="Disordered" evidence="1">
    <location>
        <begin position="611"/>
        <end position="655"/>
    </location>
</feature>
<feature type="compositionally biased region" description="Polar residues" evidence="1">
    <location>
        <begin position="139"/>
        <end position="149"/>
    </location>
</feature>
<dbReference type="EMBL" id="AHKC01005242">
    <property type="protein sequence ID" value="EKF38621.1"/>
    <property type="molecule type" value="Genomic_DNA"/>
</dbReference>
<evidence type="ECO:0000313" key="4">
    <source>
        <dbReference type="Proteomes" id="UP000007350"/>
    </source>
</evidence>
<keyword evidence="2" id="KW-1133">Transmembrane helix</keyword>
<evidence type="ECO:0000256" key="1">
    <source>
        <dbReference type="SAM" id="MobiDB-lite"/>
    </source>
</evidence>
<comment type="caution">
    <text evidence="3">The sequence shown here is derived from an EMBL/GenBank/DDBJ whole genome shotgun (WGS) entry which is preliminary data.</text>
</comment>
<feature type="compositionally biased region" description="Basic residues" evidence="1">
    <location>
        <begin position="574"/>
        <end position="583"/>
    </location>
</feature>
<feature type="transmembrane region" description="Helical" evidence="2">
    <location>
        <begin position="741"/>
        <end position="762"/>
    </location>
</feature>
<dbReference type="Proteomes" id="UP000007350">
    <property type="component" value="Unassembled WGS sequence"/>
</dbReference>
<protein>
    <submittedName>
        <fullName evidence="3">Uncharacterized protein</fullName>
    </submittedName>
</protein>
<organism evidence="3 4">
    <name type="scientific">Trypanosoma cruzi marinkellei</name>
    <dbReference type="NCBI Taxonomy" id="85056"/>
    <lineage>
        <taxon>Eukaryota</taxon>
        <taxon>Discoba</taxon>
        <taxon>Euglenozoa</taxon>
        <taxon>Kinetoplastea</taxon>
        <taxon>Metakinetoplastina</taxon>
        <taxon>Trypanosomatida</taxon>
        <taxon>Trypanosomatidae</taxon>
        <taxon>Trypanosoma</taxon>
        <taxon>Schizotrypanum</taxon>
    </lineage>
</organism>
<feature type="compositionally biased region" description="Basic and acidic residues" evidence="1">
    <location>
        <begin position="584"/>
        <end position="594"/>
    </location>
</feature>